<dbReference type="PANTHER" id="PTHR45586">
    <property type="entry name" value="TPR REPEAT-CONTAINING PROTEIN PA4667"/>
    <property type="match status" value="1"/>
</dbReference>
<dbReference type="InterPro" id="IPR011990">
    <property type="entry name" value="TPR-like_helical_dom_sf"/>
</dbReference>
<feature type="repeat" description="TPR" evidence="3">
    <location>
        <begin position="198"/>
        <end position="231"/>
    </location>
</feature>
<dbReference type="SMART" id="SM00028">
    <property type="entry name" value="TPR"/>
    <property type="match status" value="5"/>
</dbReference>
<dbReference type="Pfam" id="PF13432">
    <property type="entry name" value="TPR_16"/>
    <property type="match status" value="3"/>
</dbReference>
<dbReference type="PROSITE" id="PS50005">
    <property type="entry name" value="TPR"/>
    <property type="match status" value="1"/>
</dbReference>
<organism evidence="4 5">
    <name type="scientific">Gemmata algarum</name>
    <dbReference type="NCBI Taxonomy" id="2975278"/>
    <lineage>
        <taxon>Bacteria</taxon>
        <taxon>Pseudomonadati</taxon>
        <taxon>Planctomycetota</taxon>
        <taxon>Planctomycetia</taxon>
        <taxon>Gemmatales</taxon>
        <taxon>Gemmataceae</taxon>
        <taxon>Gemmata</taxon>
    </lineage>
</organism>
<evidence type="ECO:0000313" key="4">
    <source>
        <dbReference type="EMBL" id="MDY3560550.1"/>
    </source>
</evidence>
<protein>
    <submittedName>
        <fullName evidence="4">Tetratricopeptide repeat protein</fullName>
    </submittedName>
</protein>
<dbReference type="EMBL" id="JAXBLV010000179">
    <property type="protein sequence ID" value="MDY3560550.1"/>
    <property type="molecule type" value="Genomic_DNA"/>
</dbReference>
<evidence type="ECO:0000313" key="5">
    <source>
        <dbReference type="Proteomes" id="UP001272242"/>
    </source>
</evidence>
<name>A0ABU5F1E1_9BACT</name>
<evidence type="ECO:0000256" key="1">
    <source>
        <dbReference type="ARBA" id="ARBA00022737"/>
    </source>
</evidence>
<proteinExistence type="predicted"/>
<gene>
    <name evidence="4" type="ORF">R5W23_001785</name>
</gene>
<reference evidence="5" key="1">
    <citation type="journal article" date="2023" name="Mar. Drugs">
        <title>Gemmata algarum, a Novel Planctomycete Isolated from an Algal Mat, Displays Antimicrobial Activity.</title>
        <authorList>
            <person name="Kumar G."/>
            <person name="Kallscheuer N."/>
            <person name="Kashif M."/>
            <person name="Ahamad S."/>
            <person name="Jagadeeshwari U."/>
            <person name="Pannikurungottu S."/>
            <person name="Haufschild T."/>
            <person name="Kabuu M."/>
            <person name="Sasikala C."/>
            <person name="Jogler C."/>
            <person name="Ramana C."/>
        </authorList>
    </citation>
    <scope>NUCLEOTIDE SEQUENCE [LARGE SCALE GENOMIC DNA]</scope>
    <source>
        <strain evidence="5">JC673</strain>
    </source>
</reference>
<evidence type="ECO:0000256" key="3">
    <source>
        <dbReference type="PROSITE-ProRule" id="PRU00339"/>
    </source>
</evidence>
<accession>A0ABU5F1E1</accession>
<dbReference type="RefSeq" id="WP_320687097.1">
    <property type="nucleotide sequence ID" value="NZ_JAXBLV010000179.1"/>
</dbReference>
<dbReference type="Gene3D" id="1.25.40.10">
    <property type="entry name" value="Tetratricopeptide repeat domain"/>
    <property type="match status" value="1"/>
</dbReference>
<dbReference type="SUPFAM" id="SSF48452">
    <property type="entry name" value="TPR-like"/>
    <property type="match status" value="1"/>
</dbReference>
<keyword evidence="1" id="KW-0677">Repeat</keyword>
<comment type="caution">
    <text evidence="4">The sequence shown here is derived from an EMBL/GenBank/DDBJ whole genome shotgun (WGS) entry which is preliminary data.</text>
</comment>
<dbReference type="Proteomes" id="UP001272242">
    <property type="component" value="Unassembled WGS sequence"/>
</dbReference>
<dbReference type="InterPro" id="IPR051012">
    <property type="entry name" value="CellSynth/LPSAsmb/PSIAsmb"/>
</dbReference>
<dbReference type="PANTHER" id="PTHR45586:SF1">
    <property type="entry name" value="LIPOPOLYSACCHARIDE ASSEMBLY PROTEIN B"/>
    <property type="match status" value="1"/>
</dbReference>
<dbReference type="InterPro" id="IPR019734">
    <property type="entry name" value="TPR_rpt"/>
</dbReference>
<keyword evidence="5" id="KW-1185">Reference proteome</keyword>
<sequence length="346" mass="37194">MSGTRKRLALGLLLVPAAIGLGWWARSAQADPLAGVRATIGTRPATHALEQLRREEPNNAEVFFLSAKQARLEERPGEVGPHLAQAEQLGWPAPQLDRERTLTRASIDYPRNRPAVEALLRSHPDDGDVLLAAARGELQTGAPARAVELATRALDLAPQNPQARFIRGSAHARAKRLDLARADLEAAVAAGPEVFHFRDAQVALGSCLLDLGEFAPALELFRAVRAAEPANLLALFGIGRACSYLGQWADAEGAYQAILKLRPGHVETLLGLAQVLEQRGDLPQALGHLEAAEKGDPNRLETLARLAKLLAALGQPERARGYEARYRALDPNRLPTGAGQQPKGVP</sequence>
<evidence type="ECO:0000256" key="2">
    <source>
        <dbReference type="ARBA" id="ARBA00022803"/>
    </source>
</evidence>
<keyword evidence="2 3" id="KW-0802">TPR repeat</keyword>